<dbReference type="OrthoDB" id="25179at2759"/>
<gene>
    <name evidence="2" type="ORF">AMK59_6177</name>
</gene>
<organism evidence="2 3">
    <name type="scientific">Oryctes borbonicus</name>
    <dbReference type="NCBI Taxonomy" id="1629725"/>
    <lineage>
        <taxon>Eukaryota</taxon>
        <taxon>Metazoa</taxon>
        <taxon>Ecdysozoa</taxon>
        <taxon>Arthropoda</taxon>
        <taxon>Hexapoda</taxon>
        <taxon>Insecta</taxon>
        <taxon>Pterygota</taxon>
        <taxon>Neoptera</taxon>
        <taxon>Endopterygota</taxon>
        <taxon>Coleoptera</taxon>
        <taxon>Polyphaga</taxon>
        <taxon>Scarabaeiformia</taxon>
        <taxon>Scarabaeidae</taxon>
        <taxon>Dynastinae</taxon>
        <taxon>Oryctes</taxon>
    </lineage>
</organism>
<feature type="compositionally biased region" description="Polar residues" evidence="1">
    <location>
        <begin position="197"/>
        <end position="215"/>
    </location>
</feature>
<evidence type="ECO:0000313" key="3">
    <source>
        <dbReference type="Proteomes" id="UP000051574"/>
    </source>
</evidence>
<dbReference type="AlphaFoldDB" id="A0A0T6B2L4"/>
<proteinExistence type="predicted"/>
<feature type="region of interest" description="Disordered" evidence="1">
    <location>
        <begin position="1"/>
        <end position="21"/>
    </location>
</feature>
<dbReference type="Proteomes" id="UP000051574">
    <property type="component" value="Unassembled WGS sequence"/>
</dbReference>
<feature type="non-terminal residue" evidence="2">
    <location>
        <position position="340"/>
    </location>
</feature>
<feature type="compositionally biased region" description="Polar residues" evidence="1">
    <location>
        <begin position="160"/>
        <end position="183"/>
    </location>
</feature>
<reference evidence="2 3" key="1">
    <citation type="submission" date="2015-09" db="EMBL/GenBank/DDBJ databases">
        <title>Draft genome of the scarab beetle Oryctes borbonicus.</title>
        <authorList>
            <person name="Meyer J.M."/>
            <person name="Markov G.V."/>
            <person name="Baskaran P."/>
            <person name="Herrmann M."/>
            <person name="Sommer R.J."/>
            <person name="Roedelsperger C."/>
        </authorList>
    </citation>
    <scope>NUCLEOTIDE SEQUENCE [LARGE SCALE GENOMIC DNA]</scope>
    <source>
        <strain evidence="2">OB123</strain>
        <tissue evidence="2">Whole animal</tissue>
    </source>
</reference>
<protein>
    <submittedName>
        <fullName evidence="2">Uncharacterized protein</fullName>
    </submittedName>
</protein>
<dbReference type="EMBL" id="LJIG01016141">
    <property type="protein sequence ID" value="KRT81492.1"/>
    <property type="molecule type" value="Genomic_DNA"/>
</dbReference>
<evidence type="ECO:0000256" key="1">
    <source>
        <dbReference type="SAM" id="MobiDB-lite"/>
    </source>
</evidence>
<evidence type="ECO:0000313" key="2">
    <source>
        <dbReference type="EMBL" id="KRT81492.1"/>
    </source>
</evidence>
<comment type="caution">
    <text evidence="2">The sequence shown here is derived from an EMBL/GenBank/DDBJ whole genome shotgun (WGS) entry which is preliminary data.</text>
</comment>
<name>A0A0T6B2L4_9SCAR</name>
<feature type="compositionally biased region" description="Polar residues" evidence="1">
    <location>
        <begin position="1"/>
        <end position="14"/>
    </location>
</feature>
<keyword evidence="3" id="KW-1185">Reference proteome</keyword>
<sequence length="340" mass="38058">MRSPINQGVRSQSPKGGRTIKETDVVNNRAMYNKGSVEELNHQYKQLSIALKHFRDVVSKKKLEMLPGNGTIVLDTIWAINLIVQRSIVSQDNMKIIKKATHRMYERVAKLIKLCDDALIDDQCSALDEQNVEEVLSHLDDAVKILIKEVESKLTAQPNLTYMTTPRPSHGSTNLEMPAQRNSLPDIPLTPRDLQKLEQSSANSRIVRNSHSTESILRDSSPPPKPPLPRGMYGKESDNFITPPPLPPKKRNLENNYRAFNSDNSIFGSSLERMSLRSRSPEDSSSLLSATGSLDSVLNHSRDDEEELNALMDSVDNEAVLESDLSDLTSTNGLNHPWPE</sequence>
<feature type="region of interest" description="Disordered" evidence="1">
    <location>
        <begin position="160"/>
        <end position="254"/>
    </location>
</feature>
<accession>A0A0T6B2L4</accession>